<accession>A0ACC4DMD6</accession>
<dbReference type="EMBL" id="JBGNUJ010000007">
    <property type="protein sequence ID" value="KAL3957252.1"/>
    <property type="molecule type" value="Genomic_DNA"/>
</dbReference>
<organism evidence="1 2">
    <name type="scientific">Purpureocillium lilacinum</name>
    <name type="common">Paecilomyces lilacinus</name>
    <dbReference type="NCBI Taxonomy" id="33203"/>
    <lineage>
        <taxon>Eukaryota</taxon>
        <taxon>Fungi</taxon>
        <taxon>Dikarya</taxon>
        <taxon>Ascomycota</taxon>
        <taxon>Pezizomycotina</taxon>
        <taxon>Sordariomycetes</taxon>
        <taxon>Hypocreomycetidae</taxon>
        <taxon>Hypocreales</taxon>
        <taxon>Ophiocordycipitaceae</taxon>
        <taxon>Purpureocillium</taxon>
    </lineage>
</organism>
<keyword evidence="2" id="KW-1185">Reference proteome</keyword>
<proteinExistence type="predicted"/>
<evidence type="ECO:0000313" key="1">
    <source>
        <dbReference type="EMBL" id="KAL3957252.1"/>
    </source>
</evidence>
<sequence length="871" mass="97123">MDRTGARGSAGGVKENAVDDGVSDDRWARTMTAAEIEASESSPVTKTFAIAPDDFQSGPDPTMFPVDLPASGRHPNDSSVLSDEDWRLGKPFPADTTCGMWARPRKPFDTLPTAITSRLRREKSDKQPRPKQGVAVITWQWLCTTLAARPLSQRIADSRRRPSSWPSSIAPVRVHLCQPMCPPVLIQSPVPRVTMSWVGAMARQPPREQGSTKEVSNKRVKSSQLWEAFDLINERQHYRRYLVRTNRKLMLLNHDDKPEPTDEELEAATVTDIDKLWSTIAVLFAILRAFTDRFTEHPTAPAGPTCSWGFNNEDWFRACRVLIIPRNGGGTFTGEEPDDDEATEASPMDRLREHARQCEQELADLGAIFNEDDDEVDRDDELSQEQVNSLLQSTSVRPDTAPHDLNSGEAQVMVSNAISDRFARHLNLLAPGIDMQQRLQERVNAGTIPDRPPLTSTEAQRTRSNRQRLMSHEKNLARTANMLGDRPAKVQDLARIADELGLVPGNEFAFRVPADSQAAAELAFKPAQVIDAYDISHRLMSPIRAAVLGSECGTGKTNVALMAIWIMVQKIKSGNFSYGPGKPKYLPSIMFMPPSAIRQFVRSVKRFWPKVFRVYCLYSHWKYADIILADVVCNIDEFKAAMSRCMSNPEDESTGLTLFITTYQTGMRRLFRGVDAPKQLDDEELELRKQVELGYARANSRAARAARASTTPRFTSEDIAELDPEEGRSYEEADEAADSEADVLIEEDDDSLDVNGGPEAVQRSRTGAAKAFEHSRELVFEGEFAIVICDECHVVKDPASISNHMVAMLKKVSWLGISATPAANTGLDYLGYLLLVWKTGFPFGFGHNETELATPFFDSHVIESIERKEGP</sequence>
<protein>
    <submittedName>
        <fullName evidence="1">Uncharacterized protein</fullName>
    </submittedName>
</protein>
<evidence type="ECO:0000313" key="2">
    <source>
        <dbReference type="Proteomes" id="UP001638806"/>
    </source>
</evidence>
<gene>
    <name evidence="1" type="ORF">ACCO45_007830</name>
</gene>
<dbReference type="Proteomes" id="UP001638806">
    <property type="component" value="Unassembled WGS sequence"/>
</dbReference>
<reference evidence="1" key="1">
    <citation type="submission" date="2024-12" db="EMBL/GenBank/DDBJ databases">
        <title>Comparative genomics and development of molecular markers within Purpureocillium lilacinum and among Purpureocillium species.</title>
        <authorList>
            <person name="Yeh Z.-Y."/>
            <person name="Ni N.-T."/>
            <person name="Lo P.-H."/>
            <person name="Mushyakhwo K."/>
            <person name="Lin C.-F."/>
            <person name="Nai Y.-S."/>
        </authorList>
    </citation>
    <scope>NUCLEOTIDE SEQUENCE</scope>
    <source>
        <strain evidence="1">NCHU-NPUST-175</strain>
    </source>
</reference>
<comment type="caution">
    <text evidence="1">The sequence shown here is derived from an EMBL/GenBank/DDBJ whole genome shotgun (WGS) entry which is preliminary data.</text>
</comment>
<name>A0ACC4DMD6_PURLI</name>